<dbReference type="PANTHER" id="PTHR13527">
    <property type="entry name" value="SAYSVFN DOMAIN-CONTAINING PROTEIN 1"/>
    <property type="match status" value="1"/>
</dbReference>
<reference evidence="4 5" key="1">
    <citation type="journal article" date="2014" name="BMC Biol.">
        <title>A comprehensive evaluation of rodent malaria parasite genomes and gene expression.</title>
        <authorList>
            <person name="Otto T.D."/>
            <person name="Bohme U."/>
            <person name="Jackson A.P."/>
            <person name="Hunt M."/>
            <person name="Franke-Fayard B."/>
            <person name="Hoeijmakers W.A."/>
            <person name="Religa A.A."/>
            <person name="Robertson L."/>
            <person name="Sanders M."/>
            <person name="Ogun S.A."/>
            <person name="Cunningham D."/>
            <person name="Erhart A."/>
            <person name="Billker O."/>
            <person name="Khan S.M."/>
            <person name="Stunnenberg H.G."/>
            <person name="Langhorne J."/>
            <person name="Holder A.A."/>
            <person name="Waters A.P."/>
            <person name="Newbold C.I."/>
            <person name="Pain A."/>
            <person name="Berriman M."/>
            <person name="Janse C.J."/>
        </authorList>
    </citation>
    <scope>NUCLEOTIDE SEQUENCE [LARGE SCALE GENOMIC DNA]</scope>
    <source>
        <strain evidence="4 5">AS</strain>
    </source>
</reference>
<keyword evidence="1" id="KW-0472">Membrane</keyword>
<dbReference type="PANTHER" id="PTHR13527:SF0">
    <property type="entry name" value="SAYSVFN DOMAIN-CONTAINING PROTEIN 1"/>
    <property type="match status" value="1"/>
</dbReference>
<dbReference type="SUPFAM" id="SSF103642">
    <property type="entry name" value="Sec-C motif"/>
    <property type="match status" value="1"/>
</dbReference>
<dbReference type="Proteomes" id="UP000195489">
    <property type="component" value="Chromosome 7"/>
</dbReference>
<dbReference type="InterPro" id="IPR019387">
    <property type="entry name" value="SAYSvFN_dom"/>
</dbReference>
<dbReference type="AlphaFoldDB" id="A0A077TNS7"/>
<dbReference type="VEuPathDB" id="PlasmoDB:PCHAS_0714600"/>
<dbReference type="KEGG" id="pcb:PCHAS_0714600"/>
<evidence type="ECO:0000313" key="4">
    <source>
        <dbReference type="EMBL" id="VTZ68015.1"/>
    </source>
</evidence>
<dbReference type="RefSeq" id="XP_016653596.1">
    <property type="nucleotide sequence ID" value="XM_016797665.1"/>
</dbReference>
<feature type="domain" description="SAYSvFN" evidence="2">
    <location>
        <begin position="24"/>
        <end position="91"/>
    </location>
</feature>
<dbReference type="InterPro" id="IPR039159">
    <property type="entry name" value="SAYSD1"/>
</dbReference>
<evidence type="ECO:0000313" key="6">
    <source>
        <dbReference type="Proteomes" id="UP000195489"/>
    </source>
</evidence>
<dbReference type="OrthoDB" id="71310at2759"/>
<evidence type="ECO:0000313" key="5">
    <source>
        <dbReference type="Proteomes" id="UP000071118"/>
    </source>
</evidence>
<name>A0A077TNS7_PLACU</name>
<evidence type="ECO:0000256" key="1">
    <source>
        <dbReference type="SAM" id="Phobius"/>
    </source>
</evidence>
<proteinExistence type="predicted"/>
<dbReference type="Gene3D" id="3.10.450.50">
    <property type="match status" value="1"/>
</dbReference>
<dbReference type="Proteomes" id="UP000071118">
    <property type="component" value="Chromosome 7"/>
</dbReference>
<dbReference type="Pfam" id="PF10260">
    <property type="entry name" value="SAYSvFN"/>
    <property type="match status" value="1"/>
</dbReference>
<dbReference type="InterPro" id="IPR004027">
    <property type="entry name" value="SEC_C_motif"/>
</dbReference>
<feature type="transmembrane region" description="Helical" evidence="1">
    <location>
        <begin position="21"/>
        <end position="54"/>
    </location>
</feature>
<reference evidence="4" key="3">
    <citation type="submission" date="2019-05" db="EMBL/GenBank/DDBJ databases">
        <authorList>
            <consortium name="Pathogen Informatics"/>
        </authorList>
    </citation>
    <scope>NUCLEOTIDE SEQUENCE</scope>
    <source>
        <strain evidence="4">AS</strain>
        <strain evidence="3 6">CB</strain>
    </source>
</reference>
<protein>
    <submittedName>
        <fullName evidence="4">SAYSvFN domain-containing protein, putative</fullName>
    </submittedName>
</protein>
<organism evidence="4 5">
    <name type="scientific">Plasmodium chabaudi chabaudi</name>
    <dbReference type="NCBI Taxonomy" id="31271"/>
    <lineage>
        <taxon>Eukaryota</taxon>
        <taxon>Sar</taxon>
        <taxon>Alveolata</taxon>
        <taxon>Apicomplexa</taxon>
        <taxon>Aconoidasida</taxon>
        <taxon>Haemosporida</taxon>
        <taxon>Plasmodiidae</taxon>
        <taxon>Plasmodium</taxon>
        <taxon>Plasmodium (Vinckeia)</taxon>
    </lineage>
</organism>
<reference evidence="4" key="2">
    <citation type="submission" date="2014-05" db="EMBL/GenBank/DDBJ databases">
        <authorList>
            <person name="Aslett M.A."/>
            <person name="De Silva N."/>
        </authorList>
    </citation>
    <scope>NUCLEOTIDE SEQUENCE</scope>
    <source>
        <strain evidence="4">AS</strain>
    </source>
</reference>
<evidence type="ECO:0000313" key="3">
    <source>
        <dbReference type="EMBL" id="SCM02040.1"/>
    </source>
</evidence>
<sequence length="151" mass="17720">MSKKKKNSKNKNVSKYFDPKIITIILLLSCYFCYHIFGVAYIIIVLILIIFLNLDYSKNTNGQSVSAYSVFNKDKRYLIGDLRMNQIENELRHTKPTTYDDSDNFLRYDDIQRNKIYIKGNSKYNNKLCTCGSNKKFKKCCGRIKNDSSDY</sequence>
<dbReference type="EMBL" id="LT608159">
    <property type="protein sequence ID" value="SCM02040.1"/>
    <property type="molecule type" value="Genomic_DNA"/>
</dbReference>
<accession>A0A077TNS7</accession>
<keyword evidence="1" id="KW-0812">Transmembrane</keyword>
<dbReference type="Pfam" id="PF02810">
    <property type="entry name" value="SEC-C"/>
    <property type="match status" value="1"/>
</dbReference>
<gene>
    <name evidence="4" type="ORF">PCHAS_0714600</name>
    <name evidence="3" type="ORF">PCHCB_000126600</name>
</gene>
<keyword evidence="1" id="KW-1133">Transmembrane helix</keyword>
<evidence type="ECO:0000259" key="2">
    <source>
        <dbReference type="Pfam" id="PF10260"/>
    </source>
</evidence>
<keyword evidence="5" id="KW-1185">Reference proteome</keyword>
<dbReference type="GeneID" id="27794689"/>
<dbReference type="EMBL" id="LK022884">
    <property type="protein sequence ID" value="VTZ68015.1"/>
    <property type="molecule type" value="Genomic_DNA"/>
</dbReference>